<gene>
    <name evidence="1" type="ORF">DK389_25070</name>
</gene>
<dbReference type="Proteomes" id="UP000245926">
    <property type="component" value="Chromosome"/>
</dbReference>
<organism evidence="1 2">
    <name type="scientific">Methylobacterium durans</name>
    <dbReference type="NCBI Taxonomy" id="2202825"/>
    <lineage>
        <taxon>Bacteria</taxon>
        <taxon>Pseudomonadati</taxon>
        <taxon>Pseudomonadota</taxon>
        <taxon>Alphaproteobacteria</taxon>
        <taxon>Hyphomicrobiales</taxon>
        <taxon>Methylobacteriaceae</taxon>
        <taxon>Methylobacterium</taxon>
    </lineage>
</organism>
<evidence type="ECO:0000313" key="1">
    <source>
        <dbReference type="EMBL" id="AWN43168.1"/>
    </source>
</evidence>
<evidence type="ECO:0000313" key="2">
    <source>
        <dbReference type="Proteomes" id="UP000245926"/>
    </source>
</evidence>
<evidence type="ECO:0008006" key="3">
    <source>
        <dbReference type="Google" id="ProtNLM"/>
    </source>
</evidence>
<sequence length="109" mass="11765">MADETPKPAGTVTVSLSQAIPANGQEVSELTFRKPTAMDIIEVGGNPVRIDMNHSDPASTIDFDGRRMSAMMSRLAAVPPSAIARMDTNDWAACAWKLSDFFLPVQRTA</sequence>
<dbReference type="Pfam" id="PF10109">
    <property type="entry name" value="Phage_TAC_7"/>
    <property type="match status" value="1"/>
</dbReference>
<dbReference type="KEGG" id="mets:DK389_25070"/>
<proteinExistence type="predicted"/>
<dbReference type="RefSeq" id="WP_109893713.1">
    <property type="nucleotide sequence ID" value="NZ_CP029550.1"/>
</dbReference>
<name>A0A2U8WC22_9HYPH</name>
<keyword evidence="2" id="KW-1185">Reference proteome</keyword>
<dbReference type="EMBL" id="CP029550">
    <property type="protein sequence ID" value="AWN43168.1"/>
    <property type="molecule type" value="Genomic_DNA"/>
</dbReference>
<reference evidence="2" key="1">
    <citation type="submission" date="2018-05" db="EMBL/GenBank/DDBJ databases">
        <title>Complete Genome Sequence of Methylobacterium sp. 17SD2-17.</title>
        <authorList>
            <person name="Srinivasan S."/>
        </authorList>
    </citation>
    <scope>NUCLEOTIDE SEQUENCE [LARGE SCALE GENOMIC DNA]</scope>
    <source>
        <strain evidence="2">17SD2-17</strain>
    </source>
</reference>
<dbReference type="InterPro" id="IPR019289">
    <property type="entry name" value="Phage_tail_E/E"/>
</dbReference>
<protein>
    <recommendedName>
        <fullName evidence="3">Phage tail assembly protein</fullName>
    </recommendedName>
</protein>
<dbReference type="AlphaFoldDB" id="A0A2U8WC22"/>
<accession>A0A2U8WC22</accession>
<dbReference type="OrthoDB" id="7364471at2"/>